<reference evidence="2" key="1">
    <citation type="submission" date="2018-05" db="EMBL/GenBank/DDBJ databases">
        <authorList>
            <person name="Lanie J.A."/>
            <person name="Ng W.-L."/>
            <person name="Kazmierczak K.M."/>
            <person name="Andrzejewski T.M."/>
            <person name="Davidsen T.M."/>
            <person name="Wayne K.J."/>
            <person name="Tettelin H."/>
            <person name="Glass J.I."/>
            <person name="Rusch D."/>
            <person name="Podicherti R."/>
            <person name="Tsui H.-C.T."/>
            <person name="Winkler M.E."/>
        </authorList>
    </citation>
    <scope>NUCLEOTIDE SEQUENCE</scope>
</reference>
<protein>
    <recommendedName>
        <fullName evidence="3">Peptidylamidoglycolate lyase</fullName>
    </recommendedName>
</protein>
<proteinExistence type="predicted"/>
<dbReference type="GO" id="GO:0008270">
    <property type="term" value="F:zinc ion binding"/>
    <property type="evidence" value="ECO:0007669"/>
    <property type="project" value="UniProtKB-KW"/>
</dbReference>
<keyword evidence="1" id="KW-0677">Repeat</keyword>
<dbReference type="InterPro" id="IPR011042">
    <property type="entry name" value="6-blade_b-propeller_TolB-like"/>
</dbReference>
<dbReference type="EMBL" id="UINC01008718">
    <property type="protein sequence ID" value="SVA39198.1"/>
    <property type="molecule type" value="Genomic_DNA"/>
</dbReference>
<evidence type="ECO:0000313" key="2">
    <source>
        <dbReference type="EMBL" id="SVA39198.1"/>
    </source>
</evidence>
<evidence type="ECO:0000256" key="1">
    <source>
        <dbReference type="ARBA" id="ARBA00022737"/>
    </source>
</evidence>
<dbReference type="InterPro" id="IPR001258">
    <property type="entry name" value="NHL_repeat"/>
</dbReference>
<dbReference type="InterPro" id="IPR050952">
    <property type="entry name" value="TRIM-NHL_E3_ligases"/>
</dbReference>
<dbReference type="CDD" id="cd14958">
    <property type="entry name" value="NHL_PAL_like"/>
    <property type="match status" value="1"/>
</dbReference>
<evidence type="ECO:0008006" key="3">
    <source>
        <dbReference type="Google" id="ProtNLM"/>
    </source>
</evidence>
<dbReference type="Gene3D" id="2.120.10.30">
    <property type="entry name" value="TolB, C-terminal domain"/>
    <property type="match status" value="1"/>
</dbReference>
<dbReference type="PANTHER" id="PTHR24104:SF25">
    <property type="entry name" value="PROTEIN LIN-41"/>
    <property type="match status" value="1"/>
</dbReference>
<accession>A0A381VHD4</accession>
<dbReference type="Pfam" id="PF01436">
    <property type="entry name" value="NHL"/>
    <property type="match status" value="4"/>
</dbReference>
<dbReference type="AlphaFoldDB" id="A0A381VHD4"/>
<sequence length="356" mass="38473">MSFRNQIVSVAAILALASLFVPQQSVAQNSTNPYAIVEGWAKLPGGRVMGAVGKAKVDPDGRHIWAVIRCDAGPDRFGSECVDSDLDPVLKFDPDGNVVESFGSGMFIWPHGIDVDSDGNVWVTDAVSDNNIPAGGDRGHHVIKFSSTGEVLMTLGTPGEQGDGPNHFTSPSDVAVASNGDVFIADGHNANGNNRVVKYNSRGEFLMSWGETGYAPGQFRALHAIAIDPDGRVFVGDRSNSRIQIFDQEGNHSTTWTQFGRPSGIAFDDEGRIYVADSESDNVQNPGYEMGIRIGEAETGWVKEFIRFPWANPNILPGNGAEFVTVDSEGNIYGGEPVPNPHLNDRTLRKYVRVRP</sequence>
<dbReference type="PROSITE" id="PS51125">
    <property type="entry name" value="NHL"/>
    <property type="match status" value="2"/>
</dbReference>
<organism evidence="2">
    <name type="scientific">marine metagenome</name>
    <dbReference type="NCBI Taxonomy" id="408172"/>
    <lineage>
        <taxon>unclassified sequences</taxon>
        <taxon>metagenomes</taxon>
        <taxon>ecological metagenomes</taxon>
    </lineage>
</organism>
<dbReference type="PANTHER" id="PTHR24104">
    <property type="entry name" value="E3 UBIQUITIN-PROTEIN LIGASE NHLRC1-RELATED"/>
    <property type="match status" value="1"/>
</dbReference>
<gene>
    <name evidence="2" type="ORF">METZ01_LOCUS92052</name>
</gene>
<name>A0A381VHD4_9ZZZZ</name>
<dbReference type="SUPFAM" id="SSF63829">
    <property type="entry name" value="Calcium-dependent phosphotriesterase"/>
    <property type="match status" value="1"/>
</dbReference>